<dbReference type="PANTHER" id="PTHR38602:SF1">
    <property type="entry name" value="INNER MEMBRANE PROTEIN"/>
    <property type="match status" value="1"/>
</dbReference>
<dbReference type="Proteomes" id="UP000028782">
    <property type="component" value="Chromosome"/>
</dbReference>
<sequence>MDWLETLGLALALLLVLEGLLPLFAPGLWRQLFTQLMQLRDGQLRFCGLLCIAAGAIMLMLL</sequence>
<name>A0A076PX91_COMTE</name>
<dbReference type="HOGENOM" id="CLU_179416_1_2_4"/>
<feature type="transmembrane region" description="Helical" evidence="1">
    <location>
        <begin position="6"/>
        <end position="24"/>
    </location>
</feature>
<dbReference type="KEGG" id="ctes:O987_19475"/>
<dbReference type="EMBL" id="CP006704">
    <property type="protein sequence ID" value="AIJ47992.1"/>
    <property type="molecule type" value="Genomic_DNA"/>
</dbReference>
<keyword evidence="1" id="KW-0472">Membrane</keyword>
<feature type="transmembrane region" description="Helical" evidence="1">
    <location>
        <begin position="44"/>
        <end position="61"/>
    </location>
</feature>
<evidence type="ECO:0000313" key="3">
    <source>
        <dbReference type="Proteomes" id="UP000028782"/>
    </source>
</evidence>
<dbReference type="InterPro" id="IPR019201">
    <property type="entry name" value="DUF2065"/>
</dbReference>
<accession>A0A076PX91</accession>
<proteinExistence type="predicted"/>
<protein>
    <recommendedName>
        <fullName evidence="4">DUF2065 domain-containing protein</fullName>
    </recommendedName>
</protein>
<dbReference type="AlphaFoldDB" id="A0A076PX91"/>
<keyword evidence="1" id="KW-0812">Transmembrane</keyword>
<keyword evidence="1" id="KW-1133">Transmembrane helix</keyword>
<evidence type="ECO:0008006" key="4">
    <source>
        <dbReference type="Google" id="ProtNLM"/>
    </source>
</evidence>
<dbReference type="Pfam" id="PF09838">
    <property type="entry name" value="DUF2065"/>
    <property type="match status" value="1"/>
</dbReference>
<evidence type="ECO:0000313" key="2">
    <source>
        <dbReference type="EMBL" id="AIJ47992.1"/>
    </source>
</evidence>
<evidence type="ECO:0000256" key="1">
    <source>
        <dbReference type="SAM" id="Phobius"/>
    </source>
</evidence>
<organism evidence="2 3">
    <name type="scientific">Comamonas testosteroni TK102</name>
    <dbReference type="NCBI Taxonomy" id="1392005"/>
    <lineage>
        <taxon>Bacteria</taxon>
        <taxon>Pseudomonadati</taxon>
        <taxon>Pseudomonadota</taxon>
        <taxon>Betaproteobacteria</taxon>
        <taxon>Burkholderiales</taxon>
        <taxon>Comamonadaceae</taxon>
        <taxon>Comamonas</taxon>
    </lineage>
</organism>
<dbReference type="PANTHER" id="PTHR38602">
    <property type="entry name" value="INNER MEMBRANE PROTEIN-RELATED"/>
    <property type="match status" value="1"/>
</dbReference>
<reference evidence="2 3" key="1">
    <citation type="journal article" date="2014" name="Genome Announc.">
        <title>Complete Genome Sequence of Polychlorinated Biphenyl Degrader Comamonas testosteroni TK102 (NBRC 109938).</title>
        <authorList>
            <person name="Fukuda K."/>
            <person name="Hosoyama A."/>
            <person name="Tsuchikane K."/>
            <person name="Ohji S."/>
            <person name="Yamazoe A."/>
            <person name="Fujita N."/>
            <person name="Shintani M."/>
            <person name="Kimbara K."/>
        </authorList>
    </citation>
    <scope>NUCLEOTIDE SEQUENCE [LARGE SCALE GENOMIC DNA]</scope>
    <source>
        <strain evidence="2">TK102</strain>
    </source>
</reference>
<dbReference type="RefSeq" id="WP_003053334.1">
    <property type="nucleotide sequence ID" value="NZ_CP006704.1"/>
</dbReference>
<gene>
    <name evidence="2" type="ORF">O987_19475</name>
</gene>